<keyword evidence="10" id="KW-1185">Reference proteome</keyword>
<dbReference type="SUPFAM" id="SSF55874">
    <property type="entry name" value="ATPase domain of HSP90 chaperone/DNA topoisomerase II/histidine kinase"/>
    <property type="match status" value="1"/>
</dbReference>
<keyword evidence="2" id="KW-1003">Cell membrane</keyword>
<evidence type="ECO:0000256" key="3">
    <source>
        <dbReference type="ARBA" id="ARBA00022553"/>
    </source>
</evidence>
<evidence type="ECO:0000256" key="7">
    <source>
        <dbReference type="SAM" id="Phobius"/>
    </source>
</evidence>
<gene>
    <name evidence="9" type="ORF">GON05_09375</name>
</gene>
<dbReference type="PANTHER" id="PTHR34220">
    <property type="entry name" value="SENSOR HISTIDINE KINASE YPDA"/>
    <property type="match status" value="1"/>
</dbReference>
<dbReference type="Gene3D" id="3.30.565.10">
    <property type="entry name" value="Histidine kinase-like ATPase, C-terminal domain"/>
    <property type="match status" value="1"/>
</dbReference>
<dbReference type="InterPro" id="IPR036890">
    <property type="entry name" value="HATPase_C_sf"/>
</dbReference>
<evidence type="ECO:0000256" key="5">
    <source>
        <dbReference type="ARBA" id="ARBA00023136"/>
    </source>
</evidence>
<dbReference type="PROSITE" id="PS50885">
    <property type="entry name" value="HAMP"/>
    <property type="match status" value="1"/>
</dbReference>
<feature type="coiled-coil region" evidence="6">
    <location>
        <begin position="335"/>
        <end position="369"/>
    </location>
</feature>
<proteinExistence type="predicted"/>
<dbReference type="CDD" id="cd06225">
    <property type="entry name" value="HAMP"/>
    <property type="match status" value="1"/>
</dbReference>
<evidence type="ECO:0000256" key="2">
    <source>
        <dbReference type="ARBA" id="ARBA00022475"/>
    </source>
</evidence>
<feature type="transmembrane region" description="Helical" evidence="7">
    <location>
        <begin position="278"/>
        <end position="301"/>
    </location>
</feature>
<keyword evidence="7" id="KW-1133">Transmembrane helix</keyword>
<feature type="domain" description="HAMP" evidence="8">
    <location>
        <begin position="302"/>
        <end position="354"/>
    </location>
</feature>
<keyword evidence="5 7" id="KW-0472">Membrane</keyword>
<keyword evidence="4" id="KW-0808">Transferase</keyword>
<organism evidence="9 10">
    <name type="scientific">Paenibacillus anseongense</name>
    <dbReference type="NCBI Taxonomy" id="2682845"/>
    <lineage>
        <taxon>Bacteria</taxon>
        <taxon>Bacillati</taxon>
        <taxon>Bacillota</taxon>
        <taxon>Bacilli</taxon>
        <taxon>Bacillales</taxon>
        <taxon>Paenibacillaceae</taxon>
        <taxon>Paenibacillus</taxon>
    </lineage>
</organism>
<evidence type="ECO:0000259" key="8">
    <source>
        <dbReference type="PROSITE" id="PS50885"/>
    </source>
</evidence>
<dbReference type="InterPro" id="IPR010559">
    <property type="entry name" value="Sig_transdc_His_kin_internal"/>
</dbReference>
<dbReference type="EMBL" id="WSEM01000008">
    <property type="protein sequence ID" value="MVQ34867.1"/>
    <property type="molecule type" value="Genomic_DNA"/>
</dbReference>
<keyword evidence="6" id="KW-0175">Coiled coil</keyword>
<evidence type="ECO:0000313" key="10">
    <source>
        <dbReference type="Proteomes" id="UP000467637"/>
    </source>
</evidence>
<protein>
    <submittedName>
        <fullName evidence="9">HAMP domain-containing protein</fullName>
    </submittedName>
</protein>
<dbReference type="InterPro" id="IPR003660">
    <property type="entry name" value="HAMP_dom"/>
</dbReference>
<evidence type="ECO:0000313" key="9">
    <source>
        <dbReference type="EMBL" id="MVQ34867.1"/>
    </source>
</evidence>
<accession>A0ABW9U622</accession>
<evidence type="ECO:0000256" key="1">
    <source>
        <dbReference type="ARBA" id="ARBA00004651"/>
    </source>
</evidence>
<dbReference type="Pfam" id="PF06580">
    <property type="entry name" value="His_kinase"/>
    <property type="match status" value="1"/>
</dbReference>
<keyword evidence="3" id="KW-0597">Phosphoprotein</keyword>
<comment type="caution">
    <text evidence="9">The sequence shown here is derived from an EMBL/GenBank/DDBJ whole genome shotgun (WGS) entry which is preliminary data.</text>
</comment>
<dbReference type="PANTHER" id="PTHR34220:SF7">
    <property type="entry name" value="SENSOR HISTIDINE KINASE YPDA"/>
    <property type="match status" value="1"/>
</dbReference>
<reference evidence="9 10" key="1">
    <citation type="submission" date="2019-12" db="EMBL/GenBank/DDBJ databases">
        <authorList>
            <person name="Huq M.A."/>
        </authorList>
    </citation>
    <scope>NUCLEOTIDE SEQUENCE [LARGE SCALE GENOMIC DNA]</scope>
    <source>
        <strain evidence="9 10">MAH-34</strain>
    </source>
</reference>
<dbReference type="SMART" id="SM00304">
    <property type="entry name" value="HAMP"/>
    <property type="match status" value="1"/>
</dbReference>
<dbReference type="Gene3D" id="6.10.340.10">
    <property type="match status" value="1"/>
</dbReference>
<comment type="subcellular location">
    <subcellularLocation>
        <location evidence="1">Cell membrane</location>
        <topology evidence="1">Multi-pass membrane protein</topology>
    </subcellularLocation>
</comment>
<keyword evidence="7" id="KW-0812">Transmembrane</keyword>
<dbReference type="Proteomes" id="UP000467637">
    <property type="component" value="Unassembled WGS sequence"/>
</dbReference>
<evidence type="ECO:0000256" key="4">
    <source>
        <dbReference type="ARBA" id="ARBA00022679"/>
    </source>
</evidence>
<name>A0ABW9U622_9BACL</name>
<dbReference type="Pfam" id="PF00672">
    <property type="entry name" value="HAMP"/>
    <property type="match status" value="1"/>
</dbReference>
<dbReference type="SUPFAM" id="SSF158472">
    <property type="entry name" value="HAMP domain-like"/>
    <property type="match status" value="1"/>
</dbReference>
<dbReference type="InterPro" id="IPR050640">
    <property type="entry name" value="Bact_2-comp_sensor_kinase"/>
</dbReference>
<sequence length="571" mass="65782">MRYFQAMTFYKRLQMSLLLLVLLPVAGSAIFTYYLIQANVNQSMQERNSAYLNLVSQEISKTLDVIDISSRYLAQDTATLSRMRTLKDTTAIRTYDEFESAEEIKLSFQYFGEKNLTNHIQFFIENPKGLIIHNQKTVEDYNRLLKDLPVIQSRIQMHTYITLQTLGTSYTYPLQEDLSYALYFGRVIQDPWNTEDLGVIYVTLSNSYFKNLFTQQHLGTMVLYDSAGQYVAGDMNIPYYRHEKRNETLRSEVNLPINDWKLIYETSRAPIAGDVKGIYLLASTVVVLFIVLFGWLSFLIAKRLHRPIRKLELTAEQFGEGHTEIRFPDQGQDEIARLGRTLNIMLENIKELMEKNKQEHEQNRILELQALASQIRPHFLLNTLNSIKISLSMAKDSFHSGKIHSLTRLLRNYLHTGENATLQQECKLLEDYVEIMKMRNQMQLVFIVTLSDEAKLLEMPKLLLQPLIENAIVHGFSERKADAQLEVIGEIIDKCLCITVRNNGVSMAPERLTWMNQLLTAGEGELEDNGKRVGLTNIAQRLKLTYGSEATIQLQNHRTGGIDVFMKIPIV</sequence>
<evidence type="ECO:0000256" key="6">
    <source>
        <dbReference type="SAM" id="Coils"/>
    </source>
</evidence>